<dbReference type="Gene3D" id="3.40.30.10">
    <property type="entry name" value="Glutaredoxin"/>
    <property type="match status" value="1"/>
</dbReference>
<dbReference type="PROSITE" id="PS51352">
    <property type="entry name" value="THIOREDOXIN_2"/>
    <property type="match status" value="1"/>
</dbReference>
<keyword evidence="4" id="KW-1015">Disulfide bond</keyword>
<evidence type="ECO:0000256" key="1">
    <source>
        <dbReference type="ARBA" id="ARBA00005791"/>
    </source>
</evidence>
<dbReference type="InterPro" id="IPR036249">
    <property type="entry name" value="Thioredoxin-like_sf"/>
</dbReference>
<dbReference type="InterPro" id="IPR013766">
    <property type="entry name" value="Thioredoxin_domain"/>
</dbReference>
<name>A0ABX5QJH9_9MICO</name>
<evidence type="ECO:0000259" key="7">
    <source>
        <dbReference type="PROSITE" id="PS51352"/>
    </source>
</evidence>
<keyword evidence="9" id="KW-1185">Reference proteome</keyword>
<evidence type="ECO:0000313" key="8">
    <source>
        <dbReference type="EMBL" id="QAB19151.1"/>
    </source>
</evidence>
<dbReference type="SUPFAM" id="SSF52833">
    <property type="entry name" value="Thioredoxin-like"/>
    <property type="match status" value="1"/>
</dbReference>
<feature type="region of interest" description="Disordered" evidence="6">
    <location>
        <begin position="43"/>
        <end position="70"/>
    </location>
</feature>
<evidence type="ECO:0000313" key="9">
    <source>
        <dbReference type="Proteomes" id="UP000285768"/>
    </source>
</evidence>
<keyword evidence="3" id="KW-0560">Oxidoreductase</keyword>
<dbReference type="InterPro" id="IPR012336">
    <property type="entry name" value="Thioredoxin-like_fold"/>
</dbReference>
<evidence type="ECO:0000256" key="5">
    <source>
        <dbReference type="ARBA" id="ARBA00023284"/>
    </source>
</evidence>
<evidence type="ECO:0000256" key="3">
    <source>
        <dbReference type="ARBA" id="ARBA00023002"/>
    </source>
</evidence>
<dbReference type="Proteomes" id="UP000285768">
    <property type="component" value="Chromosome"/>
</dbReference>
<keyword evidence="2" id="KW-0732">Signal</keyword>
<organism evidence="8 9">
    <name type="scientific">Leucobacter muris</name>
    <dbReference type="NCBI Taxonomy" id="1935379"/>
    <lineage>
        <taxon>Bacteria</taxon>
        <taxon>Bacillati</taxon>
        <taxon>Actinomycetota</taxon>
        <taxon>Actinomycetes</taxon>
        <taxon>Micrococcales</taxon>
        <taxon>Microbacteriaceae</taxon>
        <taxon>Leucobacter</taxon>
    </lineage>
</organism>
<reference evidence="8 9" key="1">
    <citation type="submission" date="2019-01" db="EMBL/GenBank/DDBJ databases">
        <title>Leucobacter muris sp. nov. isolated from the nose of a laboratory mouse.</title>
        <authorList>
            <person name="Benga L."/>
            <person name="Sproeer C."/>
            <person name="Schumann P."/>
            <person name="Verbarg S."/>
            <person name="Bunk B."/>
            <person name="Engelhardt E."/>
            <person name="Benten P.M."/>
            <person name="Sager M."/>
        </authorList>
    </citation>
    <scope>NUCLEOTIDE SEQUENCE [LARGE SCALE GENOMIC DNA]</scope>
    <source>
        <strain evidence="8 9">DSM 101948</strain>
    </source>
</reference>
<keyword evidence="5" id="KW-0676">Redox-active center</keyword>
<comment type="similarity">
    <text evidence="1">Belongs to the thioredoxin family. DsbA subfamily.</text>
</comment>
<protein>
    <submittedName>
        <fullName evidence="8">Disulfide bond formation protein</fullName>
    </submittedName>
</protein>
<dbReference type="Pfam" id="PF13462">
    <property type="entry name" value="Thioredoxin_4"/>
    <property type="match status" value="1"/>
</dbReference>
<evidence type="ECO:0000256" key="6">
    <source>
        <dbReference type="SAM" id="MobiDB-lite"/>
    </source>
</evidence>
<feature type="compositionally biased region" description="Low complexity" evidence="6">
    <location>
        <begin position="43"/>
        <end position="56"/>
    </location>
</feature>
<dbReference type="PANTHER" id="PTHR13887">
    <property type="entry name" value="GLUTATHIONE S-TRANSFERASE KAPPA"/>
    <property type="match status" value="1"/>
</dbReference>
<dbReference type="PANTHER" id="PTHR13887:SF14">
    <property type="entry name" value="DISULFIDE BOND FORMATION PROTEIN D"/>
    <property type="match status" value="1"/>
</dbReference>
<feature type="domain" description="Thioredoxin" evidence="7">
    <location>
        <begin position="43"/>
        <end position="199"/>
    </location>
</feature>
<dbReference type="EMBL" id="CP035037">
    <property type="protein sequence ID" value="QAB19151.1"/>
    <property type="molecule type" value="Genomic_DNA"/>
</dbReference>
<gene>
    <name evidence="8" type="ORF">Leucomu_05345</name>
</gene>
<accession>A0ABX5QJH9</accession>
<proteinExistence type="inferred from homology"/>
<sequence length="247" mass="26168">MRNLVVLLVALVVVLGGVSVSQLVQLQSAETVGAAASATGASAEAGASAQPGEAGSCPAPERREPNDPMALGDVDAPVVIAEWTDFRCPYCGVFSRDTLPTLIEEYVDTGKVRLEVHDVDFIDGDVSARVAVAARAAGEQDRYFEYLFEVYDAMHQERPEITDSLLVDYAKQAGVPDIARFTADLDSSELLAELRASSAQAKQLGVGSVPFFAETDGCQVLQGAQPIEQFRGFLDSAVAAAEQGRGE</sequence>
<evidence type="ECO:0000256" key="4">
    <source>
        <dbReference type="ARBA" id="ARBA00023157"/>
    </source>
</evidence>
<evidence type="ECO:0000256" key="2">
    <source>
        <dbReference type="ARBA" id="ARBA00022729"/>
    </source>
</evidence>